<proteinExistence type="predicted"/>
<dbReference type="InterPro" id="IPR036052">
    <property type="entry name" value="TrpB-like_PALP_sf"/>
</dbReference>
<dbReference type="SUPFAM" id="SSF53686">
    <property type="entry name" value="Tryptophan synthase beta subunit-like PLP-dependent enzymes"/>
    <property type="match status" value="1"/>
</dbReference>
<keyword evidence="2" id="KW-1185">Reference proteome</keyword>
<reference evidence="1" key="2">
    <citation type="submission" date="2021-03" db="UniProtKB">
        <authorList>
            <consortium name="EnsemblPlants"/>
        </authorList>
    </citation>
    <scope>IDENTIFICATION</scope>
</reference>
<reference evidence="1" key="1">
    <citation type="journal article" date="2017" name="Nature">
        <title>The genome of Chenopodium quinoa.</title>
        <authorList>
            <person name="Jarvis D.E."/>
            <person name="Ho Y.S."/>
            <person name="Lightfoot D.J."/>
            <person name="Schmoeckel S.M."/>
            <person name="Li B."/>
            <person name="Borm T.J.A."/>
            <person name="Ohyanagi H."/>
            <person name="Mineta K."/>
            <person name="Michell C.T."/>
            <person name="Saber N."/>
            <person name="Kharbatia N.M."/>
            <person name="Rupper R.R."/>
            <person name="Sharp A.R."/>
            <person name="Dally N."/>
            <person name="Boughton B.A."/>
            <person name="Woo Y.H."/>
            <person name="Gao G."/>
            <person name="Schijlen E.G.W.M."/>
            <person name="Guo X."/>
            <person name="Momin A.A."/>
            <person name="Negrao S."/>
            <person name="Al-Babili S."/>
            <person name="Gehring C."/>
            <person name="Roessner U."/>
            <person name="Jung C."/>
            <person name="Murphy K."/>
            <person name="Arold S.T."/>
            <person name="Gojobori T."/>
            <person name="van der Linden C.G."/>
            <person name="van Loo E.N."/>
            <person name="Jellen E.N."/>
            <person name="Maughan P.J."/>
            <person name="Tester M."/>
        </authorList>
    </citation>
    <scope>NUCLEOTIDE SEQUENCE [LARGE SCALE GENOMIC DNA]</scope>
    <source>
        <strain evidence="1">cv. PI 614886</strain>
    </source>
</reference>
<sequence length="158" mass="17529">MSLSFFTSPNKLPLHHGCRCSGFVLKVASISSYKQPHVSPSSPPDDVLKLVSADSLKYESGFLGAVPHRRSTSDSLASSAIENLASILTSRVYDVVVESPLQLAEQLSQKLGTYVWFKREDVQSGKFIARARRQDLVEPQVIDVVLIKTLALMWRLIE</sequence>
<protein>
    <recommendedName>
        <fullName evidence="3">Tryptophan synthase beta chain-like PALP domain-containing protein</fullName>
    </recommendedName>
</protein>
<dbReference type="Gene3D" id="3.40.50.1100">
    <property type="match status" value="1"/>
</dbReference>
<dbReference type="EnsemblPlants" id="AUR62037926-RA">
    <property type="protein sequence ID" value="AUR62037926-RA:cds"/>
    <property type="gene ID" value="AUR62037926"/>
</dbReference>
<dbReference type="Proteomes" id="UP000596660">
    <property type="component" value="Unplaced"/>
</dbReference>
<evidence type="ECO:0008006" key="3">
    <source>
        <dbReference type="Google" id="ProtNLM"/>
    </source>
</evidence>
<evidence type="ECO:0000313" key="1">
    <source>
        <dbReference type="EnsemblPlants" id="AUR62037926-RA:cds"/>
    </source>
</evidence>
<accession>A0A803MZT6</accession>
<dbReference type="AlphaFoldDB" id="A0A803MZT6"/>
<organism evidence="1 2">
    <name type="scientific">Chenopodium quinoa</name>
    <name type="common">Quinoa</name>
    <dbReference type="NCBI Taxonomy" id="63459"/>
    <lineage>
        <taxon>Eukaryota</taxon>
        <taxon>Viridiplantae</taxon>
        <taxon>Streptophyta</taxon>
        <taxon>Embryophyta</taxon>
        <taxon>Tracheophyta</taxon>
        <taxon>Spermatophyta</taxon>
        <taxon>Magnoliopsida</taxon>
        <taxon>eudicotyledons</taxon>
        <taxon>Gunneridae</taxon>
        <taxon>Pentapetalae</taxon>
        <taxon>Caryophyllales</taxon>
        <taxon>Chenopodiaceae</taxon>
        <taxon>Chenopodioideae</taxon>
        <taxon>Atripliceae</taxon>
        <taxon>Chenopodium</taxon>
    </lineage>
</organism>
<name>A0A803MZT6_CHEQI</name>
<dbReference type="Gramene" id="AUR62037926-RA">
    <property type="protein sequence ID" value="AUR62037926-RA:cds"/>
    <property type="gene ID" value="AUR62037926"/>
</dbReference>
<evidence type="ECO:0000313" key="2">
    <source>
        <dbReference type="Proteomes" id="UP000596660"/>
    </source>
</evidence>